<keyword evidence="1" id="KW-0479">Metal-binding</keyword>
<dbReference type="Proteomes" id="UP000315003">
    <property type="component" value="Chromosome"/>
</dbReference>
<keyword evidence="5" id="KW-1185">Reference proteome</keyword>
<sequence length="105" mass="11777">MDKTPTSIQRDGEKGIVIQWSDGLVSRWTASQLRIECPCALCREKKRGDDQQTNRDGPMMLPVLAAAEAKPLTIDQMKPIGNYAYNVRFSDGHSSGLFTLDMLYK</sequence>
<dbReference type="PANTHER" id="PTHR35303:SF5">
    <property type="entry name" value="OS02G0197800 PROTEIN"/>
    <property type="match status" value="1"/>
</dbReference>
<keyword evidence="2" id="KW-0408">Iron</keyword>
<gene>
    <name evidence="4" type="ORF">SV7mr_00160</name>
</gene>
<name>A0A517SN37_9BACT</name>
<dbReference type="PANTHER" id="PTHR35303">
    <property type="entry name" value="OS02G0197800 PROTEIN"/>
    <property type="match status" value="1"/>
</dbReference>
<accession>A0A517SN37</accession>
<dbReference type="RefSeq" id="WP_419187907.1">
    <property type="nucleotide sequence ID" value="NZ_CP036272.1"/>
</dbReference>
<feature type="domain" description="Gamma-butyrobetaine hydroxylase-like N-terminal" evidence="3">
    <location>
        <begin position="12"/>
        <end position="104"/>
    </location>
</feature>
<dbReference type="InterPro" id="IPR010376">
    <property type="entry name" value="GBBH-like_N"/>
</dbReference>
<evidence type="ECO:0000256" key="2">
    <source>
        <dbReference type="ARBA" id="ARBA00023004"/>
    </source>
</evidence>
<evidence type="ECO:0000259" key="3">
    <source>
        <dbReference type="Pfam" id="PF06155"/>
    </source>
</evidence>
<evidence type="ECO:0000313" key="4">
    <source>
        <dbReference type="EMBL" id="QDT57534.1"/>
    </source>
</evidence>
<dbReference type="GO" id="GO:0046872">
    <property type="term" value="F:metal ion binding"/>
    <property type="evidence" value="ECO:0007669"/>
    <property type="project" value="UniProtKB-KW"/>
</dbReference>
<dbReference type="InterPro" id="IPR038492">
    <property type="entry name" value="GBBH-like_N_sf"/>
</dbReference>
<dbReference type="EMBL" id="CP036272">
    <property type="protein sequence ID" value="QDT57534.1"/>
    <property type="molecule type" value="Genomic_DNA"/>
</dbReference>
<reference evidence="4 5" key="1">
    <citation type="submission" date="2019-02" db="EMBL/GenBank/DDBJ databases">
        <title>Deep-cultivation of Planctomycetes and their phenomic and genomic characterization uncovers novel biology.</title>
        <authorList>
            <person name="Wiegand S."/>
            <person name="Jogler M."/>
            <person name="Boedeker C."/>
            <person name="Pinto D."/>
            <person name="Vollmers J."/>
            <person name="Rivas-Marin E."/>
            <person name="Kohn T."/>
            <person name="Peeters S.H."/>
            <person name="Heuer A."/>
            <person name="Rast P."/>
            <person name="Oberbeckmann S."/>
            <person name="Bunk B."/>
            <person name="Jeske O."/>
            <person name="Meyerdierks A."/>
            <person name="Storesund J.E."/>
            <person name="Kallscheuer N."/>
            <person name="Luecker S."/>
            <person name="Lage O.M."/>
            <person name="Pohl T."/>
            <person name="Merkel B.J."/>
            <person name="Hornburger P."/>
            <person name="Mueller R.-W."/>
            <person name="Bruemmer F."/>
            <person name="Labrenz M."/>
            <person name="Spormann A.M."/>
            <person name="Op den Camp H."/>
            <person name="Overmann J."/>
            <person name="Amann R."/>
            <person name="Jetten M.S.M."/>
            <person name="Mascher T."/>
            <person name="Medema M.H."/>
            <person name="Devos D.P."/>
            <person name="Kaster A.-K."/>
            <person name="Ovreas L."/>
            <person name="Rohde M."/>
            <person name="Galperin M.Y."/>
            <person name="Jogler C."/>
        </authorList>
    </citation>
    <scope>NUCLEOTIDE SEQUENCE [LARGE SCALE GENOMIC DNA]</scope>
    <source>
        <strain evidence="4 5">SV_7m_r</strain>
    </source>
</reference>
<proteinExistence type="predicted"/>
<evidence type="ECO:0000313" key="5">
    <source>
        <dbReference type="Proteomes" id="UP000315003"/>
    </source>
</evidence>
<protein>
    <recommendedName>
        <fullName evidence="3">Gamma-butyrobetaine hydroxylase-like N-terminal domain-containing protein</fullName>
    </recommendedName>
</protein>
<dbReference type="AlphaFoldDB" id="A0A517SN37"/>
<dbReference type="Pfam" id="PF06155">
    <property type="entry name" value="GBBH-like_N"/>
    <property type="match status" value="1"/>
</dbReference>
<evidence type="ECO:0000256" key="1">
    <source>
        <dbReference type="ARBA" id="ARBA00022723"/>
    </source>
</evidence>
<dbReference type="Gene3D" id="3.30.2020.30">
    <property type="match status" value="1"/>
</dbReference>
<organism evidence="4 5">
    <name type="scientific">Stieleria bergensis</name>
    <dbReference type="NCBI Taxonomy" id="2528025"/>
    <lineage>
        <taxon>Bacteria</taxon>
        <taxon>Pseudomonadati</taxon>
        <taxon>Planctomycetota</taxon>
        <taxon>Planctomycetia</taxon>
        <taxon>Pirellulales</taxon>
        <taxon>Pirellulaceae</taxon>
        <taxon>Stieleria</taxon>
    </lineage>
</organism>